<reference evidence="7" key="1">
    <citation type="journal article" date="2019" name="Int. J. Syst. Evol. Microbiol.">
        <title>The Global Catalogue of Microorganisms (GCM) 10K type strain sequencing project: providing services to taxonomists for standard genome sequencing and annotation.</title>
        <authorList>
            <consortium name="The Broad Institute Genomics Platform"/>
            <consortium name="The Broad Institute Genome Sequencing Center for Infectious Disease"/>
            <person name="Wu L."/>
            <person name="Ma J."/>
        </authorList>
    </citation>
    <scope>NUCLEOTIDE SEQUENCE [LARGE SCALE GENOMIC DNA]</scope>
    <source>
        <strain evidence="7">CCM 8927</strain>
    </source>
</reference>
<evidence type="ECO:0000256" key="4">
    <source>
        <dbReference type="ARBA" id="ARBA00025742"/>
    </source>
</evidence>
<evidence type="ECO:0000256" key="1">
    <source>
        <dbReference type="ARBA" id="ARBA00022723"/>
    </source>
</evidence>
<dbReference type="EMBL" id="JBHSSF010000011">
    <property type="protein sequence ID" value="MFC6176183.1"/>
    <property type="molecule type" value="Genomic_DNA"/>
</dbReference>
<protein>
    <submittedName>
        <fullName evidence="6">Metallophosphoesterase family protein</fullName>
        <ecNumber evidence="6">3.1.-.-</ecNumber>
    </submittedName>
</protein>
<keyword evidence="1" id="KW-0479">Metal-binding</keyword>
<keyword evidence="7" id="KW-1185">Reference proteome</keyword>
<comment type="caution">
    <text evidence="6">The sequence shown here is derived from an EMBL/GenBank/DDBJ whole genome shotgun (WGS) entry which is preliminary data.</text>
</comment>
<feature type="domain" description="Calcineurin-like phosphoesterase" evidence="5">
    <location>
        <begin position="5"/>
        <end position="199"/>
    </location>
</feature>
<evidence type="ECO:0000313" key="6">
    <source>
        <dbReference type="EMBL" id="MFC6176183.1"/>
    </source>
</evidence>
<dbReference type="Pfam" id="PF00149">
    <property type="entry name" value="Metallophos"/>
    <property type="match status" value="1"/>
</dbReference>
<accession>A0ABW1RNM0</accession>
<dbReference type="GO" id="GO:0016787">
    <property type="term" value="F:hydrolase activity"/>
    <property type="evidence" value="ECO:0007669"/>
    <property type="project" value="UniProtKB-KW"/>
</dbReference>
<evidence type="ECO:0000259" key="5">
    <source>
        <dbReference type="Pfam" id="PF00149"/>
    </source>
</evidence>
<dbReference type="Gene3D" id="3.60.21.10">
    <property type="match status" value="1"/>
</dbReference>
<comment type="similarity">
    <text evidence="4">Belongs to the cyclic nucleotide phosphodiesterase class-III family.</text>
</comment>
<gene>
    <name evidence="6" type="ORF">ACFQAV_04995</name>
</gene>
<organism evidence="6 7">
    <name type="scientific">Companilactobacillus huachuanensis</name>
    <dbReference type="NCBI Taxonomy" id="2559914"/>
    <lineage>
        <taxon>Bacteria</taxon>
        <taxon>Bacillati</taxon>
        <taxon>Bacillota</taxon>
        <taxon>Bacilli</taxon>
        <taxon>Lactobacillales</taxon>
        <taxon>Lactobacillaceae</taxon>
        <taxon>Companilactobacillus</taxon>
    </lineage>
</organism>
<proteinExistence type="inferred from homology"/>
<evidence type="ECO:0000256" key="2">
    <source>
        <dbReference type="ARBA" id="ARBA00022801"/>
    </source>
</evidence>
<dbReference type="RefSeq" id="WP_137610389.1">
    <property type="nucleotide sequence ID" value="NZ_BJDF01000002.1"/>
</dbReference>
<dbReference type="PANTHER" id="PTHR42988">
    <property type="entry name" value="PHOSPHOHYDROLASE"/>
    <property type="match status" value="1"/>
</dbReference>
<dbReference type="InterPro" id="IPR050884">
    <property type="entry name" value="CNP_phosphodiesterase-III"/>
</dbReference>
<dbReference type="EC" id="3.1.-.-" evidence="6"/>
<dbReference type="InterPro" id="IPR029052">
    <property type="entry name" value="Metallo-depent_PP-like"/>
</dbReference>
<dbReference type="InterPro" id="IPR004843">
    <property type="entry name" value="Calcineurin-like_PHP"/>
</dbReference>
<dbReference type="Proteomes" id="UP001596288">
    <property type="component" value="Unassembled WGS sequence"/>
</dbReference>
<keyword evidence="3" id="KW-0408">Iron</keyword>
<dbReference type="PANTHER" id="PTHR42988:SF2">
    <property type="entry name" value="CYCLIC NUCLEOTIDE PHOSPHODIESTERASE CBUA0032-RELATED"/>
    <property type="match status" value="1"/>
</dbReference>
<keyword evidence="2 6" id="KW-0378">Hydrolase</keyword>
<name>A0ABW1RNM0_9LACO</name>
<dbReference type="SUPFAM" id="SSF56300">
    <property type="entry name" value="Metallo-dependent phosphatases"/>
    <property type="match status" value="1"/>
</dbReference>
<evidence type="ECO:0000256" key="3">
    <source>
        <dbReference type="ARBA" id="ARBA00023004"/>
    </source>
</evidence>
<evidence type="ECO:0000313" key="7">
    <source>
        <dbReference type="Proteomes" id="UP001596288"/>
    </source>
</evidence>
<sequence length="279" mass="32491">MSKYKIIQITDTHLTPIGADAANNQEIDPCEKLDNIFIDINKMPEKPDLIAITGDLIHEGTTDDYDKLSQLIEYYRNLLDIPIQVVLGNHDRTTPFFEGYLKAKPRDKYYYLQETPNINIYFLDSKFYNYEQGYLGQEQLDWLKDHLLDDPKDSMIFLHHPIDGPSIHHMRYSILQESDELMQIIKDSPVRAVFSGHIHFETSFVRNGILLHSTDSSAYHINCDDEHKHYIYDATYYDIITIDDDGTIGTETRCLYEGYNVINNVDVDDTDFVDESIFE</sequence>